<dbReference type="EMBL" id="BOOP01000050">
    <property type="protein sequence ID" value="GII43041.1"/>
    <property type="molecule type" value="Genomic_DNA"/>
</dbReference>
<keyword evidence="3" id="KW-1185">Reference proteome</keyword>
<name>A0A8J3XKE6_9ACTN</name>
<evidence type="ECO:0000256" key="1">
    <source>
        <dbReference type="SAM" id="MobiDB-lite"/>
    </source>
</evidence>
<sequence>MHHGCECVGINESLDDAAGGWPNGTSEPCPSAARTSGSRASSPTATPHEYTNTVTTMFNELYDEKAARGRKAVAKVSEEAAQGLEEISESARPTTDRQERKAPVRSASQTKSGSRAQRRSTASRDCMSAE</sequence>
<comment type="caution">
    <text evidence="2">The sequence shown here is derived from an EMBL/GenBank/DDBJ whole genome shotgun (WGS) entry which is preliminary data.</text>
</comment>
<gene>
    <name evidence="2" type="ORF">Pph01_80440</name>
</gene>
<feature type="region of interest" description="Disordered" evidence="1">
    <location>
        <begin position="12"/>
        <end position="51"/>
    </location>
</feature>
<protein>
    <submittedName>
        <fullName evidence="2">Uncharacterized protein</fullName>
    </submittedName>
</protein>
<evidence type="ECO:0000313" key="2">
    <source>
        <dbReference type="EMBL" id="GII43041.1"/>
    </source>
</evidence>
<proteinExistence type="predicted"/>
<accession>A0A8J3XKE6</accession>
<feature type="compositionally biased region" description="Low complexity" evidence="1">
    <location>
        <begin position="30"/>
        <end position="47"/>
    </location>
</feature>
<feature type="region of interest" description="Disordered" evidence="1">
    <location>
        <begin position="66"/>
        <end position="130"/>
    </location>
</feature>
<evidence type="ECO:0000313" key="3">
    <source>
        <dbReference type="Proteomes" id="UP000622547"/>
    </source>
</evidence>
<organism evidence="2 3">
    <name type="scientific">Planotetraspora phitsanulokensis</name>
    <dbReference type="NCBI Taxonomy" id="575192"/>
    <lineage>
        <taxon>Bacteria</taxon>
        <taxon>Bacillati</taxon>
        <taxon>Actinomycetota</taxon>
        <taxon>Actinomycetes</taxon>
        <taxon>Streptosporangiales</taxon>
        <taxon>Streptosporangiaceae</taxon>
        <taxon>Planotetraspora</taxon>
    </lineage>
</organism>
<dbReference type="Proteomes" id="UP000622547">
    <property type="component" value="Unassembled WGS sequence"/>
</dbReference>
<feature type="compositionally biased region" description="Polar residues" evidence="1">
    <location>
        <begin position="106"/>
        <end position="115"/>
    </location>
</feature>
<reference evidence="2 3" key="1">
    <citation type="submission" date="2021-01" db="EMBL/GenBank/DDBJ databases">
        <title>Whole genome shotgun sequence of Planotetraspora phitsanulokensis NBRC 104273.</title>
        <authorList>
            <person name="Komaki H."/>
            <person name="Tamura T."/>
        </authorList>
    </citation>
    <scope>NUCLEOTIDE SEQUENCE [LARGE SCALE GENOMIC DNA]</scope>
    <source>
        <strain evidence="2 3">NBRC 104273</strain>
    </source>
</reference>
<dbReference type="AlphaFoldDB" id="A0A8J3XKE6"/>